<evidence type="ECO:0000256" key="4">
    <source>
        <dbReference type="ARBA" id="ARBA00023136"/>
    </source>
</evidence>
<keyword evidence="3" id="KW-1133">Transmembrane helix</keyword>
<dbReference type="InterPro" id="IPR028082">
    <property type="entry name" value="Peripla_BP_I"/>
</dbReference>
<name>A0A9X6NHD3_HYPEX</name>
<dbReference type="GO" id="GO:0016020">
    <property type="term" value="C:membrane"/>
    <property type="evidence" value="ECO:0007669"/>
    <property type="project" value="UniProtKB-SubCell"/>
</dbReference>
<proteinExistence type="predicted"/>
<evidence type="ECO:0000256" key="5">
    <source>
        <dbReference type="SAM" id="SignalP"/>
    </source>
</evidence>
<dbReference type="SUPFAM" id="SSF53822">
    <property type="entry name" value="Periplasmic binding protein-like I"/>
    <property type="match status" value="1"/>
</dbReference>
<protein>
    <recommendedName>
        <fullName evidence="6">Receptor ligand binding region domain-containing protein</fullName>
    </recommendedName>
</protein>
<accession>A0A9X6NHD3</accession>
<dbReference type="Gene3D" id="3.40.50.2300">
    <property type="match status" value="1"/>
</dbReference>
<comment type="caution">
    <text evidence="7">The sequence shown here is derived from an EMBL/GenBank/DDBJ whole genome shotgun (WGS) entry which is preliminary data.</text>
</comment>
<evidence type="ECO:0000256" key="2">
    <source>
        <dbReference type="ARBA" id="ARBA00022692"/>
    </source>
</evidence>
<reference evidence="8" key="1">
    <citation type="submission" date="2017-01" db="EMBL/GenBank/DDBJ databases">
        <title>Comparative genomics of anhydrobiosis in the tardigrade Hypsibius dujardini.</title>
        <authorList>
            <person name="Yoshida Y."/>
            <person name="Koutsovoulos G."/>
            <person name="Laetsch D."/>
            <person name="Stevens L."/>
            <person name="Kumar S."/>
            <person name="Horikawa D."/>
            <person name="Ishino K."/>
            <person name="Komine S."/>
            <person name="Tomita M."/>
            <person name="Blaxter M."/>
            <person name="Arakawa K."/>
        </authorList>
    </citation>
    <scope>NUCLEOTIDE SEQUENCE [LARGE SCALE GENOMIC DNA]</scope>
    <source>
        <strain evidence="8">Z151</strain>
    </source>
</reference>
<feature type="domain" description="Receptor ligand binding region" evidence="6">
    <location>
        <begin position="127"/>
        <end position="394"/>
    </location>
</feature>
<dbReference type="Pfam" id="PF01094">
    <property type="entry name" value="ANF_receptor"/>
    <property type="match status" value="1"/>
</dbReference>
<dbReference type="InterPro" id="IPR001828">
    <property type="entry name" value="ANF_lig-bd_rcpt"/>
</dbReference>
<feature type="chain" id="PRO_5040905297" description="Receptor ligand binding region domain-containing protein" evidence="5">
    <location>
        <begin position="21"/>
        <end position="418"/>
    </location>
</feature>
<feature type="signal peptide" evidence="5">
    <location>
        <begin position="1"/>
        <end position="20"/>
    </location>
</feature>
<dbReference type="Proteomes" id="UP000192578">
    <property type="component" value="Unassembled WGS sequence"/>
</dbReference>
<keyword evidence="8" id="KW-1185">Reference proteome</keyword>
<keyword evidence="2" id="KW-0812">Transmembrane</keyword>
<keyword evidence="4" id="KW-0472">Membrane</keyword>
<evidence type="ECO:0000313" key="8">
    <source>
        <dbReference type="Proteomes" id="UP000192578"/>
    </source>
</evidence>
<gene>
    <name evidence="7" type="ORF">BV898_15191</name>
</gene>
<organism evidence="7 8">
    <name type="scientific">Hypsibius exemplaris</name>
    <name type="common">Freshwater tardigrade</name>
    <dbReference type="NCBI Taxonomy" id="2072580"/>
    <lineage>
        <taxon>Eukaryota</taxon>
        <taxon>Metazoa</taxon>
        <taxon>Ecdysozoa</taxon>
        <taxon>Tardigrada</taxon>
        <taxon>Eutardigrada</taxon>
        <taxon>Parachela</taxon>
        <taxon>Hypsibioidea</taxon>
        <taxon>Hypsibiidae</taxon>
        <taxon>Hypsibius</taxon>
    </lineage>
</organism>
<comment type="subcellular location">
    <subcellularLocation>
        <location evidence="1">Membrane</location>
    </subcellularLocation>
</comment>
<evidence type="ECO:0000256" key="3">
    <source>
        <dbReference type="ARBA" id="ARBA00022989"/>
    </source>
</evidence>
<evidence type="ECO:0000256" key="1">
    <source>
        <dbReference type="ARBA" id="ARBA00004370"/>
    </source>
</evidence>
<dbReference type="EMBL" id="MTYJ01000199">
    <property type="protein sequence ID" value="OWA50681.1"/>
    <property type="molecule type" value="Genomic_DNA"/>
</dbReference>
<sequence length="418" mass="45881">MWFGHISLPVLLVLPTWTASSTVQEVQVVTVIFGDALANGYTIQSPAYNVAFRQARLQYPDALANVTRHSIYMPGTFSCQESAALVPLLAMDLQDAIERHHGLSVLISPGCSLEVANLGDFARGNVAGDASLKNIERFPTVVSFASSDHNSLVEATLRLLELHAWSTVTLLCDDLTPGTLGGFSAAACRALTAGLAQNYPKFTPNIRHFNWQSAGMNQTDLIANMLERTQTESRVIVIFAATAVLLRRILIVAHRCGMSQGDYVFLTLIPPKAPALGTVDWRFGDAEDQVAFVAFQSLIVIHNPNANWGAIPDVLQEIANETESIYNRTLTAEQFRSDLTIAGYEVVTSLAEILNESHQTLDLISGTTFRAKFLNRTFNQRSRSFFIGDNGMRVCDVVLNRLNTTSGYLQVRLLTDSN</sequence>
<keyword evidence="5" id="KW-0732">Signal</keyword>
<evidence type="ECO:0000313" key="7">
    <source>
        <dbReference type="EMBL" id="OWA50681.1"/>
    </source>
</evidence>
<dbReference type="AlphaFoldDB" id="A0A9X6NHD3"/>
<evidence type="ECO:0000259" key="6">
    <source>
        <dbReference type="Pfam" id="PF01094"/>
    </source>
</evidence>